<dbReference type="Proteomes" id="UP000694240">
    <property type="component" value="Chromosome 13"/>
</dbReference>
<gene>
    <name evidence="1" type="ORF">ISN45_Aa08g021530</name>
</gene>
<reference evidence="1 2" key="1">
    <citation type="submission" date="2020-12" db="EMBL/GenBank/DDBJ databases">
        <title>Concerted genomic and epigenomic changes stabilize Arabidopsis allopolyploids.</title>
        <authorList>
            <person name="Chen Z."/>
        </authorList>
    </citation>
    <scope>NUCLEOTIDE SEQUENCE [LARGE SCALE GENOMIC DNA]</scope>
    <source>
        <strain evidence="1">Allo738</strain>
        <tissue evidence="1">Leaf</tissue>
    </source>
</reference>
<name>A0A8T1XJD7_9BRAS</name>
<comment type="caution">
    <text evidence="1">The sequence shown here is derived from an EMBL/GenBank/DDBJ whole genome shotgun (WGS) entry which is preliminary data.</text>
</comment>
<evidence type="ECO:0000313" key="1">
    <source>
        <dbReference type="EMBL" id="KAG7534618.1"/>
    </source>
</evidence>
<keyword evidence="2" id="KW-1185">Reference proteome</keyword>
<evidence type="ECO:0000313" key="2">
    <source>
        <dbReference type="Proteomes" id="UP000694240"/>
    </source>
</evidence>
<dbReference type="EMBL" id="JAEFBK010000013">
    <property type="protein sequence ID" value="KAG7534618.1"/>
    <property type="molecule type" value="Genomic_DNA"/>
</dbReference>
<protein>
    <submittedName>
        <fullName evidence="1">Uncharacterized protein</fullName>
    </submittedName>
</protein>
<dbReference type="AlphaFoldDB" id="A0A8T1XJD7"/>
<accession>A0A8T1XJD7</accession>
<organism evidence="1 2">
    <name type="scientific">Arabidopsis thaliana x Arabidopsis arenosa</name>
    <dbReference type="NCBI Taxonomy" id="1240361"/>
    <lineage>
        <taxon>Eukaryota</taxon>
        <taxon>Viridiplantae</taxon>
        <taxon>Streptophyta</taxon>
        <taxon>Embryophyta</taxon>
        <taxon>Tracheophyta</taxon>
        <taxon>Spermatophyta</taxon>
        <taxon>Magnoliopsida</taxon>
        <taxon>eudicotyledons</taxon>
        <taxon>Gunneridae</taxon>
        <taxon>Pentapetalae</taxon>
        <taxon>rosids</taxon>
        <taxon>malvids</taxon>
        <taxon>Brassicales</taxon>
        <taxon>Brassicaceae</taxon>
        <taxon>Camelineae</taxon>
        <taxon>Arabidopsis</taxon>
    </lineage>
</organism>
<sequence length="48" mass="5569">MAAMTEKEAMVDPFLVEALQNPRHRLTSLVNFFSYPRFDFAFSLFGLI</sequence>
<proteinExistence type="predicted"/>